<gene>
    <name evidence="2" type="ORF">H9L17_06935</name>
</gene>
<dbReference type="AlphaFoldDB" id="A0A7G9QWX7"/>
<organism evidence="2 3">
    <name type="scientific">Thermomonas brevis</name>
    <dbReference type="NCBI Taxonomy" id="215691"/>
    <lineage>
        <taxon>Bacteria</taxon>
        <taxon>Pseudomonadati</taxon>
        <taxon>Pseudomonadota</taxon>
        <taxon>Gammaproteobacteria</taxon>
        <taxon>Lysobacterales</taxon>
        <taxon>Lysobacteraceae</taxon>
        <taxon>Thermomonas</taxon>
    </lineage>
</organism>
<dbReference type="InterPro" id="IPR045584">
    <property type="entry name" value="Pilin-like"/>
</dbReference>
<keyword evidence="1" id="KW-1133">Transmembrane helix</keyword>
<dbReference type="NCBIfam" id="TIGR02532">
    <property type="entry name" value="IV_pilin_GFxxxE"/>
    <property type="match status" value="1"/>
</dbReference>
<dbReference type="EMBL" id="CP060711">
    <property type="protein sequence ID" value="QNN47852.1"/>
    <property type="molecule type" value="Genomic_DNA"/>
</dbReference>
<feature type="transmembrane region" description="Helical" evidence="1">
    <location>
        <begin position="12"/>
        <end position="33"/>
    </location>
</feature>
<keyword evidence="1" id="KW-0812">Transmembrane</keyword>
<keyword evidence="1" id="KW-0472">Membrane</keyword>
<evidence type="ECO:0000313" key="3">
    <source>
        <dbReference type="Proteomes" id="UP000515977"/>
    </source>
</evidence>
<dbReference type="InterPro" id="IPR012902">
    <property type="entry name" value="N_methyl_site"/>
</dbReference>
<name>A0A7G9QWX7_9GAMM</name>
<evidence type="ECO:0000313" key="2">
    <source>
        <dbReference type="EMBL" id="QNN47852.1"/>
    </source>
</evidence>
<dbReference type="Pfam" id="PF07963">
    <property type="entry name" value="N_methyl"/>
    <property type="match status" value="1"/>
</dbReference>
<dbReference type="RefSeq" id="WP_187571596.1">
    <property type="nucleotide sequence ID" value="NZ_CP060711.1"/>
</dbReference>
<dbReference type="PROSITE" id="PS00409">
    <property type="entry name" value="PROKAR_NTER_METHYL"/>
    <property type="match status" value="1"/>
</dbReference>
<reference evidence="2 3" key="1">
    <citation type="submission" date="2020-08" db="EMBL/GenBank/DDBJ databases">
        <title>Genome sequence of Thermomonas brevis KACC 16975T.</title>
        <authorList>
            <person name="Hyun D.-W."/>
            <person name="Bae J.-W."/>
        </authorList>
    </citation>
    <scope>NUCLEOTIDE SEQUENCE [LARGE SCALE GENOMIC DNA]</scope>
    <source>
        <strain evidence="2 3">KACC 16975</strain>
    </source>
</reference>
<evidence type="ECO:0000256" key="1">
    <source>
        <dbReference type="SAM" id="Phobius"/>
    </source>
</evidence>
<accession>A0A7G9QWX7</accession>
<proteinExistence type="predicted"/>
<keyword evidence="3" id="KW-1185">Reference proteome</keyword>
<dbReference type="KEGG" id="tbv:H9L17_06935"/>
<sequence>MTSESRRTWQHGLTLLEMMVVLLIAGMAITLGFQSLGQWQRANAAISEISGATQQAALTEAWLEESLRSLIPVQEQPFKGEQDRLEGVTTQPVQSHQGGATNIEWSIRNEGGVQHLLLKEDEDRRLDLALPGANRASFVYMDEDGRLHTQWPPELGLHAHLPTVVVLEQEMEDGSQRVWAATISGARNPRFNPFEVDLE</sequence>
<dbReference type="SUPFAM" id="SSF54523">
    <property type="entry name" value="Pili subunits"/>
    <property type="match status" value="1"/>
</dbReference>
<dbReference type="Proteomes" id="UP000515977">
    <property type="component" value="Chromosome"/>
</dbReference>
<protein>
    <submittedName>
        <fullName evidence="2">Prepilin-type N-terminal cleavage/methylation domain-containing protein</fullName>
    </submittedName>
</protein>